<dbReference type="Proteomes" id="UP000306147">
    <property type="component" value="Unassembled WGS sequence"/>
</dbReference>
<name>A0A4S1XGN9_9SPHN</name>
<protein>
    <submittedName>
        <fullName evidence="1">Uncharacterized protein</fullName>
    </submittedName>
</protein>
<keyword evidence="2" id="KW-1185">Reference proteome</keyword>
<gene>
    <name evidence="1" type="ORF">E5A73_08760</name>
</gene>
<organism evidence="1 2">
    <name type="scientific">Sphingomonas gei</name>
    <dbReference type="NCBI Taxonomy" id="1395960"/>
    <lineage>
        <taxon>Bacteria</taxon>
        <taxon>Pseudomonadati</taxon>
        <taxon>Pseudomonadota</taxon>
        <taxon>Alphaproteobacteria</taxon>
        <taxon>Sphingomonadales</taxon>
        <taxon>Sphingomonadaceae</taxon>
        <taxon>Sphingomonas</taxon>
    </lineage>
</organism>
<proteinExistence type="predicted"/>
<evidence type="ECO:0000313" key="1">
    <source>
        <dbReference type="EMBL" id="TGX54196.1"/>
    </source>
</evidence>
<reference evidence="1 2" key="1">
    <citation type="submission" date="2019-04" db="EMBL/GenBank/DDBJ databases">
        <title>Sphingomonas psychrotolerans sp. nov., isolated from soil in the Tianshan Mountains, Xinjiang, China.</title>
        <authorList>
            <person name="Luo Y."/>
            <person name="Sheng H."/>
        </authorList>
    </citation>
    <scope>NUCLEOTIDE SEQUENCE [LARGE SCALE GENOMIC DNA]</scope>
    <source>
        <strain evidence="1 2">ZFGT-11</strain>
    </source>
</reference>
<dbReference type="RefSeq" id="WP_135963435.1">
    <property type="nucleotide sequence ID" value="NZ_SRXT01000003.1"/>
</dbReference>
<comment type="caution">
    <text evidence="1">The sequence shown here is derived from an EMBL/GenBank/DDBJ whole genome shotgun (WGS) entry which is preliminary data.</text>
</comment>
<accession>A0A4S1XGN9</accession>
<sequence length="108" mass="11218">MNLHDIGHVSETAGKAFTVTLTLNVEDARALWAAAADKALQAGMTLSDVLDTIGPREDPAIADCIAMLTAPNAIAGCALDEFTVELATSADLVRSPRDGRPILKSVTG</sequence>
<dbReference type="EMBL" id="SRXT01000003">
    <property type="protein sequence ID" value="TGX54196.1"/>
    <property type="molecule type" value="Genomic_DNA"/>
</dbReference>
<dbReference type="OrthoDB" id="7566864at2"/>
<evidence type="ECO:0000313" key="2">
    <source>
        <dbReference type="Proteomes" id="UP000306147"/>
    </source>
</evidence>
<dbReference type="AlphaFoldDB" id="A0A4S1XGN9"/>